<reference evidence="2 3" key="1">
    <citation type="journal article" date="2013" name="Genome Announc.">
        <title>Draft Genome Sequence of the Cellulolytic, Mesophilic, Anaerobic Bacterium Clostridium termitidis Strain CT1112 (DSM 5398).</title>
        <authorList>
            <person name="Lal S."/>
            <person name="Ramachandran U."/>
            <person name="Zhang X."/>
            <person name="Munir R."/>
            <person name="Sparling R."/>
            <person name="Levin D.B."/>
        </authorList>
    </citation>
    <scope>NUCLEOTIDE SEQUENCE [LARGE SCALE GENOMIC DNA]</scope>
    <source>
        <strain evidence="2 3">CT1112</strain>
    </source>
</reference>
<dbReference type="Proteomes" id="UP000014155">
    <property type="component" value="Unassembled WGS sequence"/>
</dbReference>
<dbReference type="eggNOG" id="COG0648">
    <property type="taxonomic scope" value="Bacteria"/>
</dbReference>
<evidence type="ECO:0000259" key="1">
    <source>
        <dbReference type="Pfam" id="PF01261"/>
    </source>
</evidence>
<keyword evidence="2" id="KW-0378">Hydrolase</keyword>
<dbReference type="EC" id="3.1.21.2" evidence="2"/>
<dbReference type="PATRIC" id="fig|1195236.3.peg.2469"/>
<dbReference type="InterPro" id="IPR036237">
    <property type="entry name" value="Xyl_isomerase-like_sf"/>
</dbReference>
<dbReference type="SMART" id="SM00518">
    <property type="entry name" value="AP2Ec"/>
    <property type="match status" value="1"/>
</dbReference>
<dbReference type="InterPro" id="IPR001719">
    <property type="entry name" value="AP_endonuc_2"/>
</dbReference>
<keyword evidence="2" id="KW-0255">Endonuclease</keyword>
<dbReference type="RefSeq" id="WP_004625679.1">
    <property type="nucleotide sequence ID" value="NZ_AORV01000032.1"/>
</dbReference>
<dbReference type="Pfam" id="PF01261">
    <property type="entry name" value="AP_endonuc_2"/>
    <property type="match status" value="1"/>
</dbReference>
<organism evidence="2 3">
    <name type="scientific">Ruminiclostridium cellobioparum subsp. termitidis CT1112</name>
    <dbReference type="NCBI Taxonomy" id="1195236"/>
    <lineage>
        <taxon>Bacteria</taxon>
        <taxon>Bacillati</taxon>
        <taxon>Bacillota</taxon>
        <taxon>Clostridia</taxon>
        <taxon>Eubacteriales</taxon>
        <taxon>Oscillospiraceae</taxon>
        <taxon>Ruminiclostridium</taxon>
    </lineage>
</organism>
<dbReference type="PANTHER" id="PTHR21445:SF0">
    <property type="entry name" value="APURINIC-APYRIMIDINIC ENDONUCLEASE"/>
    <property type="match status" value="1"/>
</dbReference>
<gene>
    <name evidence="2" type="ORF">CTER_2165</name>
</gene>
<sequence length="286" mass="32510">MIKFGPSGNSDSFYEQGYKSSSQMPAWLAGMGLDAYEYSCTKGVNVGEATATEIGRQAKDNNIFLSIHAPYYINMSSEEEEKRENSKRYILETLRAAKWMDAKRIVVHTGSCSKVGRETALKYALQILQETLELSDAAGYGDVHICPEVLGKHNQLGTIEEVMEMCKVDERIIPTIDFGHVHARGLGRLNSEEDFAAVIDIIENSIGKERTRNIHCHFSRIEFSKGGEKRHWNFSDRQYGPEFEHLAPILVKRKMEPVIICESRGMMAEDALEMKRLYLQAKEKYE</sequence>
<dbReference type="GO" id="GO:0008270">
    <property type="term" value="F:zinc ion binding"/>
    <property type="evidence" value="ECO:0007669"/>
    <property type="project" value="InterPro"/>
</dbReference>
<name>S0FRY0_RUMCE</name>
<evidence type="ECO:0000313" key="2">
    <source>
        <dbReference type="EMBL" id="EMS71924.1"/>
    </source>
</evidence>
<protein>
    <submittedName>
        <fullName evidence="2">Endonuclease IV</fullName>
        <ecNumber evidence="2">3.1.21.2</ecNumber>
    </submittedName>
</protein>
<dbReference type="EMBL" id="AORV01000032">
    <property type="protein sequence ID" value="EMS71924.1"/>
    <property type="molecule type" value="Genomic_DNA"/>
</dbReference>
<dbReference type="PANTHER" id="PTHR21445">
    <property type="entry name" value="ENDONUCLEASE IV ENDODEOXYRIBONUCLEASE IV"/>
    <property type="match status" value="1"/>
</dbReference>
<dbReference type="GO" id="GO:0003677">
    <property type="term" value="F:DNA binding"/>
    <property type="evidence" value="ECO:0007669"/>
    <property type="project" value="InterPro"/>
</dbReference>
<evidence type="ECO:0000313" key="3">
    <source>
        <dbReference type="Proteomes" id="UP000014155"/>
    </source>
</evidence>
<accession>S0FRY0</accession>
<dbReference type="InterPro" id="IPR013022">
    <property type="entry name" value="Xyl_isomerase-like_TIM-brl"/>
</dbReference>
<dbReference type="Gene3D" id="3.20.20.150">
    <property type="entry name" value="Divalent-metal-dependent TIM barrel enzymes"/>
    <property type="match status" value="1"/>
</dbReference>
<dbReference type="GO" id="GO:0006284">
    <property type="term" value="P:base-excision repair"/>
    <property type="evidence" value="ECO:0007669"/>
    <property type="project" value="TreeGrafter"/>
</dbReference>
<dbReference type="GO" id="GO:0003906">
    <property type="term" value="F:DNA-(apurinic or apyrimidinic site) endonuclease activity"/>
    <property type="evidence" value="ECO:0007669"/>
    <property type="project" value="TreeGrafter"/>
</dbReference>
<dbReference type="GO" id="GO:0008081">
    <property type="term" value="F:phosphoric diester hydrolase activity"/>
    <property type="evidence" value="ECO:0007669"/>
    <property type="project" value="TreeGrafter"/>
</dbReference>
<dbReference type="STRING" id="1195236.CTER_2165"/>
<comment type="caution">
    <text evidence="2">The sequence shown here is derived from an EMBL/GenBank/DDBJ whole genome shotgun (WGS) entry which is preliminary data.</text>
</comment>
<dbReference type="AlphaFoldDB" id="S0FRY0"/>
<keyword evidence="3" id="KW-1185">Reference proteome</keyword>
<proteinExistence type="predicted"/>
<dbReference type="GO" id="GO:0008833">
    <property type="term" value="F:deoxyribonuclease IV (phage-T4-induced) activity"/>
    <property type="evidence" value="ECO:0007669"/>
    <property type="project" value="UniProtKB-EC"/>
</dbReference>
<keyword evidence="2" id="KW-0540">Nuclease</keyword>
<feature type="domain" description="Xylose isomerase-like TIM barrel" evidence="1">
    <location>
        <begin position="26"/>
        <end position="265"/>
    </location>
</feature>
<dbReference type="SUPFAM" id="SSF51658">
    <property type="entry name" value="Xylose isomerase-like"/>
    <property type="match status" value="1"/>
</dbReference>